<feature type="transmembrane region" description="Helical" evidence="1">
    <location>
        <begin position="35"/>
        <end position="57"/>
    </location>
</feature>
<gene>
    <name evidence="3" type="ORF">HNP32_000235</name>
</gene>
<feature type="transmembrane region" description="Helical" evidence="1">
    <location>
        <begin position="69"/>
        <end position="89"/>
    </location>
</feature>
<keyword evidence="1" id="KW-0472">Membrane</keyword>
<name>A0A7W7ILF1_9CAUL</name>
<evidence type="ECO:0000313" key="3">
    <source>
        <dbReference type="EMBL" id="MBB4796521.1"/>
    </source>
</evidence>
<evidence type="ECO:0000313" key="4">
    <source>
        <dbReference type="Proteomes" id="UP000539957"/>
    </source>
</evidence>
<dbReference type="Proteomes" id="UP000539957">
    <property type="component" value="Unassembled WGS sequence"/>
</dbReference>
<keyword evidence="4" id="KW-1185">Reference proteome</keyword>
<organism evidence="3 4">
    <name type="scientific">Brevundimonas bullata</name>
    <dbReference type="NCBI Taxonomy" id="13160"/>
    <lineage>
        <taxon>Bacteria</taxon>
        <taxon>Pseudomonadati</taxon>
        <taxon>Pseudomonadota</taxon>
        <taxon>Alphaproteobacteria</taxon>
        <taxon>Caulobacterales</taxon>
        <taxon>Caulobacteraceae</taxon>
        <taxon>Brevundimonas</taxon>
    </lineage>
</organism>
<dbReference type="RefSeq" id="WP_184266074.1">
    <property type="nucleotide sequence ID" value="NZ_JACHKY010000001.1"/>
</dbReference>
<keyword evidence="1" id="KW-1133">Transmembrane helix</keyword>
<evidence type="ECO:0000256" key="1">
    <source>
        <dbReference type="SAM" id="Phobius"/>
    </source>
</evidence>
<dbReference type="PANTHER" id="PTHR34821:SF2">
    <property type="entry name" value="INNER MEMBRANE PROTEIN YDCZ"/>
    <property type="match status" value="1"/>
</dbReference>
<sequence>MQVPILVFLTLLMAGAATALQGPTNARLVTAVGSPVNAAFISFAVGTVALGCLALALQTRPDVGAMKALPWWAWMGGFYGCAFVISAAWGVPRLGVATTITLMIAGQLLLSLVLDHFGALGVEKQPLSLGRIAGVALVIGGVVLVRRS</sequence>
<dbReference type="EMBL" id="JACHKY010000001">
    <property type="protein sequence ID" value="MBB4796521.1"/>
    <property type="molecule type" value="Genomic_DNA"/>
</dbReference>
<keyword evidence="1" id="KW-0812">Transmembrane</keyword>
<feature type="signal peptide" evidence="2">
    <location>
        <begin position="1"/>
        <end position="19"/>
    </location>
</feature>
<protein>
    <submittedName>
        <fullName evidence="3">Transporter family-2 protein</fullName>
    </submittedName>
</protein>
<proteinExistence type="predicted"/>
<dbReference type="Pfam" id="PF04657">
    <property type="entry name" value="DMT_YdcZ"/>
    <property type="match status" value="1"/>
</dbReference>
<feature type="chain" id="PRO_5031562048" evidence="2">
    <location>
        <begin position="20"/>
        <end position="148"/>
    </location>
</feature>
<keyword evidence="2" id="KW-0732">Signal</keyword>
<comment type="caution">
    <text evidence="3">The sequence shown here is derived from an EMBL/GenBank/DDBJ whole genome shotgun (WGS) entry which is preliminary data.</text>
</comment>
<dbReference type="InterPro" id="IPR006750">
    <property type="entry name" value="YdcZ"/>
</dbReference>
<accession>A0A7W7ILF1</accession>
<dbReference type="GO" id="GO:0005886">
    <property type="term" value="C:plasma membrane"/>
    <property type="evidence" value="ECO:0007669"/>
    <property type="project" value="TreeGrafter"/>
</dbReference>
<evidence type="ECO:0000256" key="2">
    <source>
        <dbReference type="SAM" id="SignalP"/>
    </source>
</evidence>
<feature type="transmembrane region" description="Helical" evidence="1">
    <location>
        <begin position="126"/>
        <end position="145"/>
    </location>
</feature>
<feature type="transmembrane region" description="Helical" evidence="1">
    <location>
        <begin position="95"/>
        <end position="114"/>
    </location>
</feature>
<dbReference type="PANTHER" id="PTHR34821">
    <property type="entry name" value="INNER MEMBRANE PROTEIN YDCZ"/>
    <property type="match status" value="1"/>
</dbReference>
<reference evidence="3 4" key="1">
    <citation type="submission" date="2020-08" db="EMBL/GenBank/DDBJ databases">
        <title>Functional genomics of gut bacteria from endangered species of beetles.</title>
        <authorList>
            <person name="Carlos-Shanley C."/>
        </authorList>
    </citation>
    <scope>NUCLEOTIDE SEQUENCE [LARGE SCALE GENOMIC DNA]</scope>
    <source>
        <strain evidence="3 4">S00123</strain>
    </source>
</reference>
<dbReference type="AlphaFoldDB" id="A0A7W7ILF1"/>